<dbReference type="EMBL" id="AQRA01000001">
    <property type="protein sequence ID" value="EZH75586.1"/>
    <property type="molecule type" value="Genomic_DNA"/>
</dbReference>
<sequence length="130" mass="14665">MFVYSLHTNSNHRTMKLLFATVLFCVSIGNATPSKTEPVTDKKEKTERKKDVEEKASKNKNVHSLKKWKMTIEYVNGNTISKTIVVSKNSRLSALQTAFEEADKHLKNIKNVKDYSISPVTSSYVLLAGD</sequence>
<gene>
    <name evidence="3" type="ORF">ATO12_02025</name>
</gene>
<keyword evidence="4" id="KW-1185">Reference proteome</keyword>
<feature type="chain" id="PRO_5001512515" description="TonB C-terminal domain-containing protein" evidence="2">
    <location>
        <begin position="32"/>
        <end position="130"/>
    </location>
</feature>
<evidence type="ECO:0000313" key="4">
    <source>
        <dbReference type="Proteomes" id="UP000023541"/>
    </source>
</evidence>
<evidence type="ECO:0000313" key="3">
    <source>
        <dbReference type="EMBL" id="EZH75586.1"/>
    </source>
</evidence>
<protein>
    <recommendedName>
        <fullName evidence="5">TonB C-terminal domain-containing protein</fullName>
    </recommendedName>
</protein>
<feature type="signal peptide" evidence="2">
    <location>
        <begin position="1"/>
        <end position="31"/>
    </location>
</feature>
<dbReference type="STRING" id="1317122.ATO12_02025"/>
<accession>A0A023BZW4</accession>
<feature type="region of interest" description="Disordered" evidence="1">
    <location>
        <begin position="31"/>
        <end position="59"/>
    </location>
</feature>
<evidence type="ECO:0000256" key="1">
    <source>
        <dbReference type="SAM" id="MobiDB-lite"/>
    </source>
</evidence>
<evidence type="ECO:0008006" key="5">
    <source>
        <dbReference type="Google" id="ProtNLM"/>
    </source>
</evidence>
<comment type="caution">
    <text evidence="3">The sequence shown here is derived from an EMBL/GenBank/DDBJ whole genome shotgun (WGS) entry which is preliminary data.</text>
</comment>
<dbReference type="Proteomes" id="UP000023541">
    <property type="component" value="Unassembled WGS sequence"/>
</dbReference>
<feature type="compositionally biased region" description="Basic and acidic residues" evidence="1">
    <location>
        <begin position="38"/>
        <end position="57"/>
    </location>
</feature>
<reference evidence="3 4" key="1">
    <citation type="submission" date="2014-04" db="EMBL/GenBank/DDBJ databases">
        <title>Aquimarina sp. 22II-S11-z7 Genome Sequencing.</title>
        <authorList>
            <person name="Lai Q."/>
        </authorList>
    </citation>
    <scope>NUCLEOTIDE SEQUENCE [LARGE SCALE GENOMIC DNA]</scope>
    <source>
        <strain evidence="3 4">22II-S11-z7</strain>
    </source>
</reference>
<evidence type="ECO:0000256" key="2">
    <source>
        <dbReference type="SAM" id="SignalP"/>
    </source>
</evidence>
<keyword evidence="2" id="KW-0732">Signal</keyword>
<organism evidence="3 4">
    <name type="scientific">Aquimarina atlantica</name>
    <dbReference type="NCBI Taxonomy" id="1317122"/>
    <lineage>
        <taxon>Bacteria</taxon>
        <taxon>Pseudomonadati</taxon>
        <taxon>Bacteroidota</taxon>
        <taxon>Flavobacteriia</taxon>
        <taxon>Flavobacteriales</taxon>
        <taxon>Flavobacteriaceae</taxon>
        <taxon>Aquimarina</taxon>
    </lineage>
</organism>
<name>A0A023BZW4_9FLAO</name>
<dbReference type="AlphaFoldDB" id="A0A023BZW4"/>
<dbReference type="eggNOG" id="ENOG5032PXQ">
    <property type="taxonomic scope" value="Bacteria"/>
</dbReference>
<proteinExistence type="predicted"/>